<keyword evidence="2" id="KW-1185">Reference proteome</keyword>
<protein>
    <submittedName>
        <fullName evidence="1">Uncharacterized protein</fullName>
    </submittedName>
</protein>
<organism evidence="1 2">
    <name type="scientific">Dendrobium catenatum</name>
    <dbReference type="NCBI Taxonomy" id="906689"/>
    <lineage>
        <taxon>Eukaryota</taxon>
        <taxon>Viridiplantae</taxon>
        <taxon>Streptophyta</taxon>
        <taxon>Embryophyta</taxon>
        <taxon>Tracheophyta</taxon>
        <taxon>Spermatophyta</taxon>
        <taxon>Magnoliopsida</taxon>
        <taxon>Liliopsida</taxon>
        <taxon>Asparagales</taxon>
        <taxon>Orchidaceae</taxon>
        <taxon>Epidendroideae</taxon>
        <taxon>Malaxideae</taxon>
        <taxon>Dendrobiinae</taxon>
        <taxon>Dendrobium</taxon>
    </lineage>
</organism>
<proteinExistence type="predicted"/>
<reference evidence="1 2" key="1">
    <citation type="journal article" date="2016" name="Sci. Rep.">
        <title>The Dendrobium catenatum Lindl. genome sequence provides insights into polysaccharide synthase, floral development and adaptive evolution.</title>
        <authorList>
            <person name="Zhang G.Q."/>
            <person name="Xu Q."/>
            <person name="Bian C."/>
            <person name="Tsai W.C."/>
            <person name="Yeh C.M."/>
            <person name="Liu K.W."/>
            <person name="Yoshida K."/>
            <person name="Zhang L.S."/>
            <person name="Chang S.B."/>
            <person name="Chen F."/>
            <person name="Shi Y."/>
            <person name="Su Y.Y."/>
            <person name="Zhang Y.Q."/>
            <person name="Chen L.J."/>
            <person name="Yin Y."/>
            <person name="Lin M."/>
            <person name="Huang H."/>
            <person name="Deng H."/>
            <person name="Wang Z.W."/>
            <person name="Zhu S.L."/>
            <person name="Zhao X."/>
            <person name="Deng C."/>
            <person name="Niu S.C."/>
            <person name="Huang J."/>
            <person name="Wang M."/>
            <person name="Liu G.H."/>
            <person name="Yang H.J."/>
            <person name="Xiao X.J."/>
            <person name="Hsiao Y.Y."/>
            <person name="Wu W.L."/>
            <person name="Chen Y.Y."/>
            <person name="Mitsuda N."/>
            <person name="Ohme-Takagi M."/>
            <person name="Luo Y.B."/>
            <person name="Van de Peer Y."/>
            <person name="Liu Z.J."/>
        </authorList>
    </citation>
    <scope>NUCLEOTIDE SEQUENCE [LARGE SCALE GENOMIC DNA]</scope>
    <source>
        <tissue evidence="1">The whole plant</tissue>
    </source>
</reference>
<reference evidence="1 2" key="2">
    <citation type="journal article" date="2017" name="Nature">
        <title>The Apostasia genome and the evolution of orchids.</title>
        <authorList>
            <person name="Zhang G.Q."/>
            <person name="Liu K.W."/>
            <person name="Li Z."/>
            <person name="Lohaus R."/>
            <person name="Hsiao Y.Y."/>
            <person name="Niu S.C."/>
            <person name="Wang J.Y."/>
            <person name="Lin Y.C."/>
            <person name="Xu Q."/>
            <person name="Chen L.J."/>
            <person name="Yoshida K."/>
            <person name="Fujiwara S."/>
            <person name="Wang Z.W."/>
            <person name="Zhang Y.Q."/>
            <person name="Mitsuda N."/>
            <person name="Wang M."/>
            <person name="Liu G.H."/>
            <person name="Pecoraro L."/>
            <person name="Huang H.X."/>
            <person name="Xiao X.J."/>
            <person name="Lin M."/>
            <person name="Wu X.Y."/>
            <person name="Wu W.L."/>
            <person name="Chen Y.Y."/>
            <person name="Chang S.B."/>
            <person name="Sakamoto S."/>
            <person name="Ohme-Takagi M."/>
            <person name="Yagi M."/>
            <person name="Zeng S.J."/>
            <person name="Shen C.Y."/>
            <person name="Yeh C.M."/>
            <person name="Luo Y.B."/>
            <person name="Tsai W.C."/>
            <person name="Van de Peer Y."/>
            <person name="Liu Z.J."/>
        </authorList>
    </citation>
    <scope>NUCLEOTIDE SEQUENCE [LARGE SCALE GENOMIC DNA]</scope>
    <source>
        <tissue evidence="1">The whole plant</tissue>
    </source>
</reference>
<gene>
    <name evidence="1" type="ORF">MA16_Dca021549</name>
</gene>
<accession>A0A2I0VTX6</accession>
<name>A0A2I0VTX6_9ASPA</name>
<dbReference type="EMBL" id="KZ503237">
    <property type="protein sequence ID" value="PKU66867.1"/>
    <property type="molecule type" value="Genomic_DNA"/>
</dbReference>
<sequence>MWMLHDSFLEVVQENWNAPVFPSNSMNGMKRFWLKLKRLKQVLNLWNHKVFKNLFTNILLCEDKVLSLDNGYQLCHDNTKFNLLQEAKASLFKLQAQEEAFWKRKASAKHLVDGDNNTKYFHSFVNRKRVKNSISKIMGEDGSFMKEKEEIANFVVQHVQIRLNKVFTSSNIFNENLIPNIISQEVNALLGNHPSMDKLKEIIFDINGD</sequence>
<dbReference type="AlphaFoldDB" id="A0A2I0VTX6"/>
<evidence type="ECO:0000313" key="1">
    <source>
        <dbReference type="EMBL" id="PKU66867.1"/>
    </source>
</evidence>
<evidence type="ECO:0000313" key="2">
    <source>
        <dbReference type="Proteomes" id="UP000233837"/>
    </source>
</evidence>
<dbReference type="Proteomes" id="UP000233837">
    <property type="component" value="Unassembled WGS sequence"/>
</dbReference>